<dbReference type="PANTHER" id="PTHR42774:SF3">
    <property type="entry name" value="KETOHEXOKINASE"/>
    <property type="match status" value="1"/>
</dbReference>
<evidence type="ECO:0000256" key="1">
    <source>
        <dbReference type="ARBA" id="ARBA00022679"/>
    </source>
</evidence>
<dbReference type="InterPro" id="IPR011611">
    <property type="entry name" value="PfkB_dom"/>
</dbReference>
<dbReference type="InterPro" id="IPR017941">
    <property type="entry name" value="Rieske_2Fe-2S"/>
</dbReference>
<dbReference type="PANTHER" id="PTHR42774">
    <property type="entry name" value="PHOSPHOTRANSFERASE SYSTEM TRANSPORT PROTEIN"/>
    <property type="match status" value="1"/>
</dbReference>
<dbReference type="KEGG" id="htr:EPV75_07980"/>
<dbReference type="Pfam" id="PF00355">
    <property type="entry name" value="Rieske"/>
    <property type="match status" value="1"/>
</dbReference>
<evidence type="ECO:0000256" key="5">
    <source>
        <dbReference type="ARBA" id="ARBA00023004"/>
    </source>
</evidence>
<feature type="domain" description="Rieske" evidence="7">
    <location>
        <begin position="300"/>
        <end position="397"/>
    </location>
</feature>
<dbReference type="SUPFAM" id="SSF50022">
    <property type="entry name" value="ISP domain"/>
    <property type="match status" value="1"/>
</dbReference>
<sequence>MAKILGIGNAVLDIILKTDHYPHEDEELRALSRHHQVGGNVCNSLYVLNQLGHESSLMTTLGGDQSSKQLLNGLQERRIQTEHIQRFIQGQTPTSYVLLNEASGSRTITHYRDLPELSFDFFAKVEIEQYDWLHFEGRNIDNLSGMLNIAKTFLSHQPISLEVEKPRDGIEALLPQANVIFFSHHYAKAKGYANGRTLLEAMREKAPQAHLICTWGTEGAWYASPDKPVQHQPIETIPQAIDTLGAGDTFNAGVIDSLLNGKTLSEAVHAGSRLAARKCRQTGLDNLMTEIKDKRPLANIKQVTNAKTLVVPCDELPHSVVLIKYEDSIKAYENNCPHQDVPLNEAYKIDVNPFDKTMKCSVHDAFFNIEDGLCVEGPCINDELTAVAIEIDEQGDIYLAQ</sequence>
<dbReference type="InterPro" id="IPR036922">
    <property type="entry name" value="Rieske_2Fe-2S_sf"/>
</dbReference>
<dbReference type="CDD" id="cd03467">
    <property type="entry name" value="Rieske"/>
    <property type="match status" value="1"/>
</dbReference>
<dbReference type="GO" id="GO:0046872">
    <property type="term" value="F:metal ion binding"/>
    <property type="evidence" value="ECO:0007669"/>
    <property type="project" value="UniProtKB-KW"/>
</dbReference>
<keyword evidence="9" id="KW-1185">Reference proteome</keyword>
<dbReference type="InterPro" id="IPR002173">
    <property type="entry name" value="Carboh/pur_kinase_PfkB_CS"/>
</dbReference>
<evidence type="ECO:0000256" key="2">
    <source>
        <dbReference type="ARBA" id="ARBA00022714"/>
    </source>
</evidence>
<dbReference type="InterPro" id="IPR052562">
    <property type="entry name" value="Ketohexokinase-related"/>
</dbReference>
<proteinExistence type="predicted"/>
<gene>
    <name evidence="8" type="ORF">EPV75_07980</name>
</gene>
<protein>
    <submittedName>
        <fullName evidence="8">Carbohydrate kinase</fullName>
    </submittedName>
</protein>
<dbReference type="Gene3D" id="3.40.1190.20">
    <property type="match status" value="1"/>
</dbReference>
<keyword evidence="3" id="KW-0479">Metal-binding</keyword>
<name>A0A410H3Y3_9GAMM</name>
<dbReference type="EMBL" id="CP035033">
    <property type="protein sequence ID" value="QAB15611.1"/>
    <property type="molecule type" value="Genomic_DNA"/>
</dbReference>
<dbReference type="AlphaFoldDB" id="A0A410H3Y3"/>
<keyword evidence="2" id="KW-0001">2Fe-2S</keyword>
<dbReference type="Proteomes" id="UP000285478">
    <property type="component" value="Chromosome"/>
</dbReference>
<dbReference type="GO" id="GO:0016301">
    <property type="term" value="F:kinase activity"/>
    <property type="evidence" value="ECO:0007669"/>
    <property type="project" value="UniProtKB-KW"/>
</dbReference>
<evidence type="ECO:0000256" key="6">
    <source>
        <dbReference type="ARBA" id="ARBA00023014"/>
    </source>
</evidence>
<accession>A0A410H3Y3</accession>
<evidence type="ECO:0000259" key="7">
    <source>
        <dbReference type="PROSITE" id="PS51296"/>
    </source>
</evidence>
<keyword evidence="6" id="KW-0411">Iron-sulfur</keyword>
<dbReference type="SUPFAM" id="SSF53613">
    <property type="entry name" value="Ribokinase-like"/>
    <property type="match status" value="1"/>
</dbReference>
<evidence type="ECO:0000256" key="3">
    <source>
        <dbReference type="ARBA" id="ARBA00022723"/>
    </source>
</evidence>
<dbReference type="RefSeq" id="WP_128385031.1">
    <property type="nucleotide sequence ID" value="NZ_CP035033.1"/>
</dbReference>
<evidence type="ECO:0000256" key="4">
    <source>
        <dbReference type="ARBA" id="ARBA00022777"/>
    </source>
</evidence>
<keyword evidence="1" id="KW-0808">Transferase</keyword>
<dbReference type="GO" id="GO:0051537">
    <property type="term" value="F:2 iron, 2 sulfur cluster binding"/>
    <property type="evidence" value="ECO:0007669"/>
    <property type="project" value="UniProtKB-KW"/>
</dbReference>
<dbReference type="Pfam" id="PF00294">
    <property type="entry name" value="PfkB"/>
    <property type="match status" value="1"/>
</dbReference>
<evidence type="ECO:0000313" key="8">
    <source>
        <dbReference type="EMBL" id="QAB15611.1"/>
    </source>
</evidence>
<organism evidence="8 9">
    <name type="scientific">Hydrogenovibrio thermophilus</name>
    <dbReference type="NCBI Taxonomy" id="265883"/>
    <lineage>
        <taxon>Bacteria</taxon>
        <taxon>Pseudomonadati</taxon>
        <taxon>Pseudomonadota</taxon>
        <taxon>Gammaproteobacteria</taxon>
        <taxon>Thiotrichales</taxon>
        <taxon>Piscirickettsiaceae</taxon>
        <taxon>Hydrogenovibrio</taxon>
    </lineage>
</organism>
<dbReference type="PROSITE" id="PS00584">
    <property type="entry name" value="PFKB_KINASES_2"/>
    <property type="match status" value="1"/>
</dbReference>
<dbReference type="PROSITE" id="PS51296">
    <property type="entry name" value="RIESKE"/>
    <property type="match status" value="1"/>
</dbReference>
<keyword evidence="5" id="KW-0408">Iron</keyword>
<reference evidence="8 9" key="1">
    <citation type="journal article" date="2018" name="Environ. Microbiol.">
        <title>Genomes of ubiquitous marine and hypersaline Hydrogenovibrio, Thiomicrorhabdus and Thiomicrospira spp. encode a diversity of mechanisms to sustain chemolithoautotrophy in heterogeneous environments.</title>
        <authorList>
            <person name="Scott K.M."/>
            <person name="Williams J."/>
            <person name="Porter C.M.B."/>
            <person name="Russel S."/>
            <person name="Harmer T.L."/>
            <person name="Paul J.H."/>
            <person name="Antonen K.M."/>
            <person name="Bridges M.K."/>
            <person name="Camper G.J."/>
            <person name="Campla C.K."/>
            <person name="Casella L.G."/>
            <person name="Chase E."/>
            <person name="Conrad J.W."/>
            <person name="Cruz M.C."/>
            <person name="Dunlap D.S."/>
            <person name="Duran L."/>
            <person name="Fahsbender E.M."/>
            <person name="Goldsmith D.B."/>
            <person name="Keeley R.F."/>
            <person name="Kondoff M.R."/>
            <person name="Kussy B.I."/>
            <person name="Lane M.K."/>
            <person name="Lawler S."/>
            <person name="Leigh B.A."/>
            <person name="Lewis C."/>
            <person name="Lostal L.M."/>
            <person name="Marking D."/>
            <person name="Mancera P.A."/>
            <person name="McClenthan E.C."/>
            <person name="McIntyre E.A."/>
            <person name="Mine J.A."/>
            <person name="Modi S."/>
            <person name="Moore B.D."/>
            <person name="Morgan W.A."/>
            <person name="Nelson K.M."/>
            <person name="Nguyen K.N."/>
            <person name="Ogburn N."/>
            <person name="Parrino D.G."/>
            <person name="Pedapudi A.D."/>
            <person name="Pelham R.P."/>
            <person name="Preece A.M."/>
            <person name="Rampersad E.A."/>
            <person name="Richardson J.C."/>
            <person name="Rodgers C.M."/>
            <person name="Schaffer B.L."/>
            <person name="Sheridan N.E."/>
            <person name="Solone M.R."/>
            <person name="Staley Z.R."/>
            <person name="Tabuchi M."/>
            <person name="Waide R.J."/>
            <person name="Wanjugi P.W."/>
            <person name="Young S."/>
            <person name="Clum A."/>
            <person name="Daum C."/>
            <person name="Huntemann M."/>
            <person name="Ivanova N."/>
            <person name="Kyrpides N."/>
            <person name="Mikhailova N."/>
            <person name="Palaniappan K."/>
            <person name="Pillay M."/>
            <person name="Reddy T.B.K."/>
            <person name="Shapiro N."/>
            <person name="Stamatis D."/>
            <person name="Varghese N."/>
            <person name="Woyke T."/>
            <person name="Boden R."/>
            <person name="Freyermuth S.K."/>
            <person name="Kerfeld C.A."/>
        </authorList>
    </citation>
    <scope>NUCLEOTIDE SEQUENCE [LARGE SCALE GENOMIC DNA]</scope>
    <source>
        <strain evidence="8 9">JR-2</strain>
    </source>
</reference>
<keyword evidence="4 8" id="KW-0418">Kinase</keyword>
<evidence type="ECO:0000313" key="9">
    <source>
        <dbReference type="Proteomes" id="UP000285478"/>
    </source>
</evidence>
<dbReference type="Gene3D" id="2.102.10.10">
    <property type="entry name" value="Rieske [2Fe-2S] iron-sulphur domain"/>
    <property type="match status" value="1"/>
</dbReference>
<dbReference type="InterPro" id="IPR029056">
    <property type="entry name" value="Ribokinase-like"/>
</dbReference>